<evidence type="ECO:0000313" key="1">
    <source>
        <dbReference type="EMBL" id="NNG36922.1"/>
    </source>
</evidence>
<dbReference type="RefSeq" id="WP_171200629.1">
    <property type="nucleotide sequence ID" value="NZ_JABEND010000009.1"/>
</dbReference>
<reference evidence="1 2" key="1">
    <citation type="submission" date="2020-05" db="EMBL/GenBank/DDBJ databases">
        <title>Nakamurella sp. DB0629 isolated from air conditioner.</title>
        <authorList>
            <person name="Kim D.H."/>
            <person name="Kim D.-U."/>
        </authorList>
    </citation>
    <scope>NUCLEOTIDE SEQUENCE [LARGE SCALE GENOMIC DNA]</scope>
    <source>
        <strain evidence="1 2">DB0629</strain>
    </source>
</reference>
<dbReference type="EMBL" id="JABEND010000009">
    <property type="protein sequence ID" value="NNG36922.1"/>
    <property type="molecule type" value="Genomic_DNA"/>
</dbReference>
<sequence>MSIWASRTPIGWSADYGKVKVCEDSHRYPDYDGGLSEVEVASIPAWCVPGHEDQYESEAVGPWLRLTGIESVVLDEQAVRVLCGQLCEWLAQDKVRPPGDAS</sequence>
<dbReference type="AlphaFoldDB" id="A0A849AJD5"/>
<evidence type="ECO:0000313" key="2">
    <source>
        <dbReference type="Proteomes" id="UP000562984"/>
    </source>
</evidence>
<organism evidence="1 2">
    <name type="scientific">Nakamurella aerolata</name>
    <dbReference type="NCBI Taxonomy" id="1656892"/>
    <lineage>
        <taxon>Bacteria</taxon>
        <taxon>Bacillati</taxon>
        <taxon>Actinomycetota</taxon>
        <taxon>Actinomycetes</taxon>
        <taxon>Nakamurellales</taxon>
        <taxon>Nakamurellaceae</taxon>
        <taxon>Nakamurella</taxon>
    </lineage>
</organism>
<proteinExistence type="predicted"/>
<accession>A0A849AJD5</accession>
<name>A0A849AJD5_9ACTN</name>
<protein>
    <submittedName>
        <fullName evidence="1">Uncharacterized protein</fullName>
    </submittedName>
</protein>
<keyword evidence="2" id="KW-1185">Reference proteome</keyword>
<gene>
    <name evidence="1" type="ORF">HKD39_14620</name>
</gene>
<comment type="caution">
    <text evidence="1">The sequence shown here is derived from an EMBL/GenBank/DDBJ whole genome shotgun (WGS) entry which is preliminary data.</text>
</comment>
<dbReference type="Proteomes" id="UP000562984">
    <property type="component" value="Unassembled WGS sequence"/>
</dbReference>